<reference evidence="2 3" key="1">
    <citation type="submission" date="2016-08" db="EMBL/GenBank/DDBJ databases">
        <authorList>
            <person name="Seilhamer J.J."/>
        </authorList>
    </citation>
    <scope>NUCLEOTIDE SEQUENCE [LARGE SCALE GENOMIC DNA]</scope>
    <source>
        <strain evidence="2 3">CCBAU 10071</strain>
    </source>
</reference>
<dbReference type="EMBL" id="FMAE01000007">
    <property type="protein sequence ID" value="SCB43287.1"/>
    <property type="molecule type" value="Genomic_DNA"/>
</dbReference>
<keyword evidence="1" id="KW-0812">Transmembrane</keyword>
<protein>
    <submittedName>
        <fullName evidence="2">Uncharacterized protein</fullName>
    </submittedName>
</protein>
<evidence type="ECO:0000313" key="3">
    <source>
        <dbReference type="Proteomes" id="UP000183174"/>
    </source>
</evidence>
<proteinExistence type="predicted"/>
<feature type="transmembrane region" description="Helical" evidence="1">
    <location>
        <begin position="20"/>
        <end position="42"/>
    </location>
</feature>
<keyword evidence="1" id="KW-1133">Transmembrane helix</keyword>
<keyword evidence="1" id="KW-0472">Membrane</keyword>
<evidence type="ECO:0000313" key="2">
    <source>
        <dbReference type="EMBL" id="SCB43287.1"/>
    </source>
</evidence>
<accession>A0A1C3WTB5</accession>
<sequence length="69" mass="8018">MNKFEVRFDLVISYLSRILNAVYLIVLGSWLLLNLLFVVIVVPPRKSAAMKPLVRKTSAIKKLFRRTTR</sequence>
<dbReference type="AlphaFoldDB" id="A0A1C3WTB5"/>
<organism evidence="2 3">
    <name type="scientific">Bradyrhizobium yuanmingense</name>
    <dbReference type="NCBI Taxonomy" id="108015"/>
    <lineage>
        <taxon>Bacteria</taxon>
        <taxon>Pseudomonadati</taxon>
        <taxon>Pseudomonadota</taxon>
        <taxon>Alphaproteobacteria</taxon>
        <taxon>Hyphomicrobiales</taxon>
        <taxon>Nitrobacteraceae</taxon>
        <taxon>Bradyrhizobium</taxon>
    </lineage>
</organism>
<evidence type="ECO:0000256" key="1">
    <source>
        <dbReference type="SAM" id="Phobius"/>
    </source>
</evidence>
<name>A0A1C3WTB5_9BRAD</name>
<dbReference type="Proteomes" id="UP000183174">
    <property type="component" value="Unassembled WGS sequence"/>
</dbReference>
<gene>
    <name evidence="2" type="ORF">GA0061099_1007241</name>
</gene>